<comment type="caution">
    <text evidence="2">The sequence shown here is derived from an EMBL/GenBank/DDBJ whole genome shotgun (WGS) entry which is preliminary data.</text>
</comment>
<proteinExistence type="predicted"/>
<dbReference type="RefSeq" id="WP_210881033.1">
    <property type="nucleotide sequence ID" value="NZ_JAGPYQ010000001.1"/>
</dbReference>
<gene>
    <name evidence="2" type="ORF">J8N05_03630</name>
</gene>
<keyword evidence="1" id="KW-0812">Transmembrane</keyword>
<feature type="transmembrane region" description="Helical" evidence="1">
    <location>
        <begin position="12"/>
        <end position="34"/>
    </location>
</feature>
<evidence type="ECO:0000313" key="2">
    <source>
        <dbReference type="EMBL" id="MBQ0847315.1"/>
    </source>
</evidence>
<evidence type="ECO:0000313" key="3">
    <source>
        <dbReference type="Proteomes" id="UP000677413"/>
    </source>
</evidence>
<keyword evidence="1" id="KW-0472">Membrane</keyword>
<evidence type="ECO:0000256" key="1">
    <source>
        <dbReference type="SAM" id="Phobius"/>
    </source>
</evidence>
<reference evidence="2 3" key="1">
    <citation type="submission" date="2021-04" db="EMBL/GenBank/DDBJ databases">
        <authorList>
            <person name="Tang X."/>
            <person name="Zhou X."/>
            <person name="Chen X."/>
            <person name="Cernava T."/>
            <person name="Zhang C."/>
        </authorList>
    </citation>
    <scope>NUCLEOTIDE SEQUENCE [LARGE SCALE GENOMIC DNA]</scope>
    <source>
        <strain evidence="2 3">BH-SS-21</strain>
    </source>
</reference>
<dbReference type="EMBL" id="JAGPYQ010000001">
    <property type="protein sequence ID" value="MBQ0847315.1"/>
    <property type="molecule type" value="Genomic_DNA"/>
</dbReference>
<sequence length="71" mass="7002">MDGDGGRLKWVWVGFVLIGALLIGCVAAGIFWLATSGDPAGERVKVALAAGGVTFLGVATLGLAVGAFVAA</sequence>
<accession>A0A941B1R3</accession>
<dbReference type="AlphaFoldDB" id="A0A941B1R3"/>
<dbReference type="Proteomes" id="UP000677413">
    <property type="component" value="Unassembled WGS sequence"/>
</dbReference>
<feature type="transmembrane region" description="Helical" evidence="1">
    <location>
        <begin position="46"/>
        <end position="70"/>
    </location>
</feature>
<dbReference type="PROSITE" id="PS51257">
    <property type="entry name" value="PROKAR_LIPOPROTEIN"/>
    <property type="match status" value="1"/>
</dbReference>
<keyword evidence="3" id="KW-1185">Reference proteome</keyword>
<keyword evidence="1" id="KW-1133">Transmembrane helix</keyword>
<name>A0A941B1R3_9ACTN</name>
<protein>
    <submittedName>
        <fullName evidence="2">Uncharacterized protein</fullName>
    </submittedName>
</protein>
<organism evidence="2 3">
    <name type="scientific">Streptomyces liliiviolaceus</name>
    <dbReference type="NCBI Taxonomy" id="2823109"/>
    <lineage>
        <taxon>Bacteria</taxon>
        <taxon>Bacillati</taxon>
        <taxon>Actinomycetota</taxon>
        <taxon>Actinomycetes</taxon>
        <taxon>Kitasatosporales</taxon>
        <taxon>Streptomycetaceae</taxon>
        <taxon>Streptomyces</taxon>
    </lineage>
</organism>